<gene>
    <name evidence="1" type="ORF">Daus18300_005719</name>
</gene>
<organism evidence="1 2">
    <name type="scientific">Diaporthe australafricana</name>
    <dbReference type="NCBI Taxonomy" id="127596"/>
    <lineage>
        <taxon>Eukaryota</taxon>
        <taxon>Fungi</taxon>
        <taxon>Dikarya</taxon>
        <taxon>Ascomycota</taxon>
        <taxon>Pezizomycotina</taxon>
        <taxon>Sordariomycetes</taxon>
        <taxon>Sordariomycetidae</taxon>
        <taxon>Diaporthales</taxon>
        <taxon>Diaporthaceae</taxon>
        <taxon>Diaporthe</taxon>
    </lineage>
</organism>
<proteinExistence type="predicted"/>
<dbReference type="Proteomes" id="UP001583177">
    <property type="component" value="Unassembled WGS sequence"/>
</dbReference>
<evidence type="ECO:0000313" key="1">
    <source>
        <dbReference type="EMBL" id="KAL1868883.1"/>
    </source>
</evidence>
<comment type="caution">
    <text evidence="1">The sequence shown here is derived from an EMBL/GenBank/DDBJ whole genome shotgun (WGS) entry which is preliminary data.</text>
</comment>
<accession>A0ABR3WZ36</accession>
<sequence>MCVIVNYACQHCMQETGQRDYVRHNDGQRFHIPDSEMEIVSFCTEISPLRVIIWLPSLQTKSFPCKNEACLGMKTVYNEDKYKDEEGRIIGLLGATAEIIASEGRSNNNVEEMLEEMGISPDDLQELPNAKIEKWTGLAADKLKMVIDTGETMDEVREALQAMTGFKYTENAVYGKGNILGVKRSHYGMIKTPLREDNES</sequence>
<keyword evidence="2" id="KW-1185">Reference proteome</keyword>
<reference evidence="1 2" key="1">
    <citation type="journal article" date="2024" name="IMA Fungus">
        <title>IMA Genome - F19 : A genome assembly and annotation guide to empower mycologists, including annotated draft genome sequences of Ceratocystis pirilliformis, Diaporthe australafricana, Fusarium ophioides, Paecilomyces lecythidis, and Sporothrix stenoceras.</title>
        <authorList>
            <person name="Aylward J."/>
            <person name="Wilson A.M."/>
            <person name="Visagie C.M."/>
            <person name="Spraker J."/>
            <person name="Barnes I."/>
            <person name="Buitendag C."/>
            <person name="Ceriani C."/>
            <person name="Del Mar Angel L."/>
            <person name="du Plessis D."/>
            <person name="Fuchs T."/>
            <person name="Gasser K."/>
            <person name="Kramer D."/>
            <person name="Li W."/>
            <person name="Munsamy K."/>
            <person name="Piso A."/>
            <person name="Price J.L."/>
            <person name="Sonnekus B."/>
            <person name="Thomas C."/>
            <person name="van der Nest A."/>
            <person name="van Dijk A."/>
            <person name="van Heerden A."/>
            <person name="van Vuuren N."/>
            <person name="Yilmaz N."/>
            <person name="Duong T.A."/>
            <person name="van der Merwe N.A."/>
            <person name="Wingfield M.J."/>
            <person name="Wingfield B.D."/>
        </authorList>
    </citation>
    <scope>NUCLEOTIDE SEQUENCE [LARGE SCALE GENOMIC DNA]</scope>
    <source>
        <strain evidence="1 2">CMW 18300</strain>
    </source>
</reference>
<name>A0ABR3WZ36_9PEZI</name>
<evidence type="ECO:0000313" key="2">
    <source>
        <dbReference type="Proteomes" id="UP001583177"/>
    </source>
</evidence>
<protein>
    <submittedName>
        <fullName evidence="1">Uncharacterized protein</fullName>
    </submittedName>
</protein>
<dbReference type="EMBL" id="JAWRVE010000043">
    <property type="protein sequence ID" value="KAL1868883.1"/>
    <property type="molecule type" value="Genomic_DNA"/>
</dbReference>